<dbReference type="Gene3D" id="1.10.443.10">
    <property type="entry name" value="Intergrase catalytic core"/>
    <property type="match status" value="1"/>
</dbReference>
<sequence length="380" mass="44472">MNKIANTSIAFDIHKRASKKIAAPVYIKVTFDKVRNFYNTGIKVRKDQFRNDRVCNCGQQVEYNKTIDIVRNKIVDYINTKLENGEVFTLEGLKGYMDNNSVVKKKDAFLSFMYNRIYERKISEGTRKGHLSVYHVLKRWGKIKDFSDITQGNVLLWNELSITNAVKTKSIYNYHKVLKLYIREAKLFGYVKENPYDVLHFKRSESSDRRFLSIEELDKFKAVGLTEQPLIKARDCFLFQCYTGLAYVDMCNFDFEKMAKKVDGAYRVKNERVKTGNKYNITLLPPAMEILKKYGYHLPIQEMHVYNRNLQAIQYRAGIEKRISSHCGRHTFATICLNNKIPIEVVKEFMGHSDIKTTAIYAKILDETANREFDKLRNVF</sequence>
<dbReference type="GO" id="GO:0003677">
    <property type="term" value="F:DNA binding"/>
    <property type="evidence" value="ECO:0007669"/>
    <property type="project" value="UniProtKB-KW"/>
</dbReference>
<dbReference type="InterPro" id="IPR050090">
    <property type="entry name" value="Tyrosine_recombinase_XerCD"/>
</dbReference>
<proteinExistence type="inferred from homology"/>
<evidence type="ECO:0000313" key="6">
    <source>
        <dbReference type="Proteomes" id="UP000029538"/>
    </source>
</evidence>
<comment type="caution">
    <text evidence="5">The sequence shown here is derived from an EMBL/GenBank/DDBJ whole genome shotgun (WGS) entry which is preliminary data.</text>
</comment>
<evidence type="ECO:0000256" key="2">
    <source>
        <dbReference type="ARBA" id="ARBA00023125"/>
    </source>
</evidence>
<protein>
    <recommendedName>
        <fullName evidence="4">Tyr recombinase domain-containing protein</fullName>
    </recommendedName>
</protein>
<name>A0A096AQ42_9BACT</name>
<dbReference type="GO" id="GO:0006310">
    <property type="term" value="P:DNA recombination"/>
    <property type="evidence" value="ECO:0007669"/>
    <property type="project" value="UniProtKB-KW"/>
</dbReference>
<accession>A0A096AQ42</accession>
<dbReference type="EMBL" id="JRNR01000075">
    <property type="protein sequence ID" value="KGF48781.1"/>
    <property type="molecule type" value="Genomic_DNA"/>
</dbReference>
<dbReference type="AlphaFoldDB" id="A0A096AQ42"/>
<dbReference type="Proteomes" id="UP000029538">
    <property type="component" value="Unassembled WGS sequence"/>
</dbReference>
<dbReference type="SUPFAM" id="SSF56349">
    <property type="entry name" value="DNA breaking-rejoining enzymes"/>
    <property type="match status" value="1"/>
</dbReference>
<dbReference type="GO" id="GO:0015074">
    <property type="term" value="P:DNA integration"/>
    <property type="evidence" value="ECO:0007669"/>
    <property type="project" value="InterPro"/>
</dbReference>
<reference evidence="5 6" key="1">
    <citation type="submission" date="2014-07" db="EMBL/GenBank/DDBJ databases">
        <authorList>
            <person name="McCorrison J."/>
            <person name="Sanka R."/>
            <person name="Torralba M."/>
            <person name="Gillis M."/>
            <person name="Haft D.H."/>
            <person name="Methe B."/>
            <person name="Sutton G."/>
            <person name="Nelson K.E."/>
        </authorList>
    </citation>
    <scope>NUCLEOTIDE SEQUENCE [LARGE SCALE GENOMIC DNA]</scope>
    <source>
        <strain evidence="5 6">DNF00882</strain>
    </source>
</reference>
<keyword evidence="3" id="KW-0233">DNA recombination</keyword>
<dbReference type="InterPro" id="IPR013762">
    <property type="entry name" value="Integrase-like_cat_sf"/>
</dbReference>
<dbReference type="RefSeq" id="WP_036883721.1">
    <property type="nucleotide sequence ID" value="NZ_JRNR01000075.1"/>
</dbReference>
<dbReference type="InterPro" id="IPR010998">
    <property type="entry name" value="Integrase_recombinase_N"/>
</dbReference>
<dbReference type="PROSITE" id="PS51898">
    <property type="entry name" value="TYR_RECOMBINASE"/>
    <property type="match status" value="1"/>
</dbReference>
<dbReference type="PANTHER" id="PTHR30349">
    <property type="entry name" value="PHAGE INTEGRASE-RELATED"/>
    <property type="match status" value="1"/>
</dbReference>
<evidence type="ECO:0000256" key="1">
    <source>
        <dbReference type="ARBA" id="ARBA00008857"/>
    </source>
</evidence>
<evidence type="ECO:0000313" key="5">
    <source>
        <dbReference type="EMBL" id="KGF48781.1"/>
    </source>
</evidence>
<keyword evidence="2" id="KW-0238">DNA-binding</keyword>
<evidence type="ECO:0000256" key="3">
    <source>
        <dbReference type="ARBA" id="ARBA00023172"/>
    </source>
</evidence>
<dbReference type="Pfam" id="PF00589">
    <property type="entry name" value="Phage_integrase"/>
    <property type="match status" value="1"/>
</dbReference>
<dbReference type="InterPro" id="IPR002104">
    <property type="entry name" value="Integrase_catalytic"/>
</dbReference>
<comment type="similarity">
    <text evidence="1">Belongs to the 'phage' integrase family.</text>
</comment>
<organism evidence="5 6">
    <name type="scientific">Prevotella disiens DNF00882</name>
    <dbReference type="NCBI Taxonomy" id="1401075"/>
    <lineage>
        <taxon>Bacteria</taxon>
        <taxon>Pseudomonadati</taxon>
        <taxon>Bacteroidota</taxon>
        <taxon>Bacteroidia</taxon>
        <taxon>Bacteroidales</taxon>
        <taxon>Prevotellaceae</taxon>
        <taxon>Prevotella</taxon>
    </lineage>
</organism>
<feature type="domain" description="Tyr recombinase" evidence="4">
    <location>
        <begin position="207"/>
        <end position="374"/>
    </location>
</feature>
<gene>
    <name evidence="5" type="ORF">HMPREF0654_07950</name>
</gene>
<evidence type="ECO:0000259" key="4">
    <source>
        <dbReference type="PROSITE" id="PS51898"/>
    </source>
</evidence>
<dbReference type="InterPro" id="IPR011010">
    <property type="entry name" value="DNA_brk_join_enz"/>
</dbReference>
<dbReference type="PANTHER" id="PTHR30349:SF64">
    <property type="entry name" value="PROPHAGE INTEGRASE INTD-RELATED"/>
    <property type="match status" value="1"/>
</dbReference>
<dbReference type="Gene3D" id="1.10.150.130">
    <property type="match status" value="1"/>
</dbReference>
<dbReference type="CDD" id="cd01185">
    <property type="entry name" value="INTN1_C_like"/>
    <property type="match status" value="1"/>
</dbReference>